<evidence type="ECO:0000256" key="7">
    <source>
        <dbReference type="ARBA" id="ARBA00023136"/>
    </source>
</evidence>
<reference evidence="10 11" key="1">
    <citation type="submission" date="2016-10" db="EMBL/GenBank/DDBJ databases">
        <authorList>
            <person name="Varghese N."/>
            <person name="Submissions S."/>
        </authorList>
    </citation>
    <scope>NUCLEOTIDE SEQUENCE [LARGE SCALE GENOMIC DNA]</scope>
    <source>
        <strain evidence="10 11">22B</strain>
    </source>
</reference>
<evidence type="ECO:0000259" key="9">
    <source>
        <dbReference type="PROSITE" id="PS50928"/>
    </source>
</evidence>
<keyword evidence="11" id="KW-1185">Reference proteome</keyword>
<evidence type="ECO:0000256" key="1">
    <source>
        <dbReference type="ARBA" id="ARBA00004651"/>
    </source>
</evidence>
<dbReference type="Gene3D" id="1.10.3720.10">
    <property type="entry name" value="MetI-like"/>
    <property type="match status" value="1"/>
</dbReference>
<protein>
    <submittedName>
        <fullName evidence="10">D-methionine transport system permease protein</fullName>
    </submittedName>
</protein>
<dbReference type="OrthoDB" id="9793490at2"/>
<dbReference type="FunFam" id="1.10.3720.10:FF:000002">
    <property type="entry name" value="D-methionine ABC transporter permease MetI"/>
    <property type="match status" value="1"/>
</dbReference>
<feature type="transmembrane region" description="Helical" evidence="8">
    <location>
        <begin position="94"/>
        <end position="112"/>
    </location>
</feature>
<organism evidence="10 11">
    <name type="scientific">Succinivibrio dextrinosolvens</name>
    <dbReference type="NCBI Taxonomy" id="83771"/>
    <lineage>
        <taxon>Bacteria</taxon>
        <taxon>Pseudomonadati</taxon>
        <taxon>Pseudomonadota</taxon>
        <taxon>Gammaproteobacteria</taxon>
        <taxon>Aeromonadales</taxon>
        <taxon>Succinivibrionaceae</taxon>
        <taxon>Succinivibrio</taxon>
    </lineage>
</organism>
<proteinExistence type="inferred from homology"/>
<keyword evidence="3 8" id="KW-0813">Transport</keyword>
<feature type="transmembrane region" description="Helical" evidence="8">
    <location>
        <begin position="153"/>
        <end position="175"/>
    </location>
</feature>
<feature type="transmembrane region" description="Helical" evidence="8">
    <location>
        <begin position="195"/>
        <end position="218"/>
    </location>
</feature>
<dbReference type="SUPFAM" id="SSF161098">
    <property type="entry name" value="MetI-like"/>
    <property type="match status" value="1"/>
</dbReference>
<name>A0A662ZD96_9GAMM</name>
<dbReference type="AlphaFoldDB" id="A0A662ZD96"/>
<evidence type="ECO:0000313" key="11">
    <source>
        <dbReference type="Proteomes" id="UP000243374"/>
    </source>
</evidence>
<evidence type="ECO:0000256" key="6">
    <source>
        <dbReference type="ARBA" id="ARBA00022989"/>
    </source>
</evidence>
<evidence type="ECO:0000256" key="4">
    <source>
        <dbReference type="ARBA" id="ARBA00022475"/>
    </source>
</evidence>
<comment type="similarity">
    <text evidence="2">Belongs to the binding-protein-dependent transport system permease family. CysTW subfamily.</text>
</comment>
<comment type="subcellular location">
    <subcellularLocation>
        <location evidence="1 8">Cell membrane</location>
        <topology evidence="1 8">Multi-pass membrane protein</topology>
    </subcellularLocation>
</comment>
<accession>A0A662ZD96</accession>
<dbReference type="Pfam" id="PF00528">
    <property type="entry name" value="BPD_transp_1"/>
    <property type="match status" value="1"/>
</dbReference>
<gene>
    <name evidence="10" type="ORF">SAMN04487865_105314</name>
</gene>
<dbReference type="GO" id="GO:0048473">
    <property type="term" value="P:D-methionine transmembrane transport"/>
    <property type="evidence" value="ECO:0007669"/>
    <property type="project" value="TreeGrafter"/>
</dbReference>
<dbReference type="RefSeq" id="WP_074841348.1">
    <property type="nucleotide sequence ID" value="NZ_CP047056.1"/>
</dbReference>
<dbReference type="GO" id="GO:0005886">
    <property type="term" value="C:plasma membrane"/>
    <property type="evidence" value="ECO:0007669"/>
    <property type="project" value="UniProtKB-SubCell"/>
</dbReference>
<keyword evidence="6 8" id="KW-1133">Transmembrane helix</keyword>
<evidence type="ECO:0000256" key="2">
    <source>
        <dbReference type="ARBA" id="ARBA00007069"/>
    </source>
</evidence>
<keyword evidence="5 8" id="KW-0812">Transmembrane</keyword>
<feature type="transmembrane region" description="Helical" evidence="8">
    <location>
        <begin position="124"/>
        <end position="146"/>
    </location>
</feature>
<dbReference type="CDD" id="cd06261">
    <property type="entry name" value="TM_PBP2"/>
    <property type="match status" value="1"/>
</dbReference>
<dbReference type="PROSITE" id="PS50928">
    <property type="entry name" value="ABC_TM1"/>
    <property type="match status" value="1"/>
</dbReference>
<dbReference type="Proteomes" id="UP000243374">
    <property type="component" value="Unassembled WGS sequence"/>
</dbReference>
<feature type="domain" description="ABC transmembrane type-1" evidence="9">
    <location>
        <begin position="20"/>
        <end position="214"/>
    </location>
</feature>
<dbReference type="PANTHER" id="PTHR30450:SF14">
    <property type="entry name" value="TRANSPORTER, PERMEASE PROTEIN, PUTATIVE-RELATED"/>
    <property type="match status" value="1"/>
</dbReference>
<evidence type="ECO:0000256" key="5">
    <source>
        <dbReference type="ARBA" id="ARBA00022692"/>
    </source>
</evidence>
<keyword evidence="7 8" id="KW-0472">Membrane</keyword>
<keyword evidence="4" id="KW-1003">Cell membrane</keyword>
<evidence type="ECO:0000313" key="10">
    <source>
        <dbReference type="EMBL" id="SFK31416.1"/>
    </source>
</evidence>
<feature type="transmembrane region" description="Helical" evidence="8">
    <location>
        <begin position="24"/>
        <end position="46"/>
    </location>
</feature>
<dbReference type="EMBL" id="FOSF01000053">
    <property type="protein sequence ID" value="SFK31416.1"/>
    <property type="molecule type" value="Genomic_DNA"/>
</dbReference>
<evidence type="ECO:0000256" key="3">
    <source>
        <dbReference type="ARBA" id="ARBA00022448"/>
    </source>
</evidence>
<sequence>MNELLVKTFSITSEQLILCANQTLYMVFVSLFLGSVIGFILAFILVLTKKNGLKENKVVFTVTSTVINCLRSIPFVILLVFILPVTKAIVGTRIGTTAALVPLITFISPYLARLFENSLLEVKAGIIDAAKAMGANTLQIIFYFWLPEAKGSLILSITIGAISLLGATAMAGVIGAGGIGDLALTYGYERMNSPLMLFTVIVLIIFVQTIQSIGNYFAKKSKRI</sequence>
<dbReference type="InterPro" id="IPR000515">
    <property type="entry name" value="MetI-like"/>
</dbReference>
<feature type="transmembrane region" description="Helical" evidence="8">
    <location>
        <begin position="58"/>
        <end position="82"/>
    </location>
</feature>
<dbReference type="InterPro" id="IPR051322">
    <property type="entry name" value="AA_ABC_Transporter_Permease"/>
</dbReference>
<dbReference type="InterPro" id="IPR035906">
    <property type="entry name" value="MetI-like_sf"/>
</dbReference>
<evidence type="ECO:0000256" key="8">
    <source>
        <dbReference type="RuleBase" id="RU363032"/>
    </source>
</evidence>
<dbReference type="PANTHER" id="PTHR30450">
    <property type="entry name" value="ABC TRANSPORTER PERMEASE"/>
    <property type="match status" value="1"/>
</dbReference>